<evidence type="ECO:0000256" key="1">
    <source>
        <dbReference type="SAM" id="Coils"/>
    </source>
</evidence>
<sequence>MSRLLMAAPSRLSREMRTNRLNSLVNITRQMATKTPTKSSTAKCAAPEPPKPKPGYFPSGGTHAVFSDMPKPEGDFMKAWHAKNSKYNMVLLSGFLAVIGSIVLSVTSGKMPLFADVPDYPYTEDEMEEFAVEEQRRQEEKEAREQLHQDLVEAKELKMRRRKAKDAMAREVELMQKDLDEGVSENEMAELVKLTQEREEFESWEKEEMKRLEEKEKERDKIKKEKEKARQEQLKQIEKERKERQKAN</sequence>
<dbReference type="OrthoDB" id="9981889at2759"/>
<feature type="region of interest" description="Disordered" evidence="2">
    <location>
        <begin position="33"/>
        <end position="62"/>
    </location>
</feature>
<proteinExistence type="predicted"/>
<protein>
    <submittedName>
        <fullName evidence="5">Uncharacterized protein, isoform A</fullName>
    </submittedName>
    <submittedName>
        <fullName evidence="6">Uncharacterized protein, isoform B</fullName>
    </submittedName>
</protein>
<dbReference type="Proteomes" id="UP000008792">
    <property type="component" value="Unassembled WGS sequence"/>
</dbReference>
<dbReference type="eggNOG" id="ENOG502QSSK">
    <property type="taxonomic scope" value="Eukaryota"/>
</dbReference>
<reference evidence="5" key="2">
    <citation type="journal article" date="2008" name="Bioinformatics">
        <title>Assembly reconciliation.</title>
        <authorList>
            <person name="Zimin A.V."/>
            <person name="Smith D.R."/>
            <person name="Sutton G."/>
            <person name="Yorke J.A."/>
        </authorList>
    </citation>
    <scope>NUCLEOTIDE SEQUENCE</scope>
    <source>
        <strain evidence="5">TSC#15010-1051.87</strain>
    </source>
</reference>
<reference evidence="5 7" key="1">
    <citation type="journal article" date="2007" name="Nature">
        <title>Evolution of genes and genomes on the Drosophila phylogeny.</title>
        <authorList>
            <consortium name="Drosophila 12 Genomes Consortium"/>
            <person name="Clark A.G."/>
            <person name="Eisen M.B."/>
            <person name="Smith D.R."/>
            <person name="Bergman C.M."/>
            <person name="Oliver B."/>
            <person name="Markow T.A."/>
            <person name="Kaufman T.C."/>
            <person name="Kellis M."/>
            <person name="Gelbart W."/>
            <person name="Iyer V.N."/>
            <person name="Pollard D.A."/>
            <person name="Sackton T.B."/>
            <person name="Larracuente A.M."/>
            <person name="Singh N.D."/>
            <person name="Abad J.P."/>
            <person name="Abt D.N."/>
            <person name="Adryan B."/>
            <person name="Aguade M."/>
            <person name="Akashi H."/>
            <person name="Anderson W.W."/>
            <person name="Aquadro C.F."/>
            <person name="Ardell D.H."/>
            <person name="Arguello R."/>
            <person name="Artieri C.G."/>
            <person name="Barbash D.A."/>
            <person name="Barker D."/>
            <person name="Barsanti P."/>
            <person name="Batterham P."/>
            <person name="Batzoglou S."/>
            <person name="Begun D."/>
            <person name="Bhutkar A."/>
            <person name="Blanco E."/>
            <person name="Bosak S.A."/>
            <person name="Bradley R.K."/>
            <person name="Brand A.D."/>
            <person name="Brent M.R."/>
            <person name="Brooks A.N."/>
            <person name="Brown R.H."/>
            <person name="Butlin R.K."/>
            <person name="Caggese C."/>
            <person name="Calvi B.R."/>
            <person name="Bernardo de Carvalho A."/>
            <person name="Caspi A."/>
            <person name="Castrezana S."/>
            <person name="Celniker S.E."/>
            <person name="Chang J.L."/>
            <person name="Chapple C."/>
            <person name="Chatterji S."/>
            <person name="Chinwalla A."/>
            <person name="Civetta A."/>
            <person name="Clifton S.W."/>
            <person name="Comeron J.M."/>
            <person name="Costello J.C."/>
            <person name="Coyne J.A."/>
            <person name="Daub J."/>
            <person name="David R.G."/>
            <person name="Delcher A.L."/>
            <person name="Delehaunty K."/>
            <person name="Do C.B."/>
            <person name="Ebling H."/>
            <person name="Edwards K."/>
            <person name="Eickbush T."/>
            <person name="Evans J.D."/>
            <person name="Filipski A."/>
            <person name="Findeiss S."/>
            <person name="Freyhult E."/>
            <person name="Fulton L."/>
            <person name="Fulton R."/>
            <person name="Garcia A.C."/>
            <person name="Gardiner A."/>
            <person name="Garfield D.A."/>
            <person name="Garvin B.E."/>
            <person name="Gibson G."/>
            <person name="Gilbert D."/>
            <person name="Gnerre S."/>
            <person name="Godfrey J."/>
            <person name="Good R."/>
            <person name="Gotea V."/>
            <person name="Gravely B."/>
            <person name="Greenberg A.J."/>
            <person name="Griffiths-Jones S."/>
            <person name="Gross S."/>
            <person name="Guigo R."/>
            <person name="Gustafson E.A."/>
            <person name="Haerty W."/>
            <person name="Hahn M.W."/>
            <person name="Halligan D.L."/>
            <person name="Halpern A.L."/>
            <person name="Halter G.M."/>
            <person name="Han M.V."/>
            <person name="Heger A."/>
            <person name="Hillier L."/>
            <person name="Hinrichs A.S."/>
            <person name="Holmes I."/>
            <person name="Hoskins R.A."/>
            <person name="Hubisz M.J."/>
            <person name="Hultmark D."/>
            <person name="Huntley M.A."/>
            <person name="Jaffe D.B."/>
            <person name="Jagadeeshan S."/>
            <person name="Jeck W.R."/>
            <person name="Johnson J."/>
            <person name="Jones C.D."/>
            <person name="Jordan W.C."/>
            <person name="Karpen G.H."/>
            <person name="Kataoka E."/>
            <person name="Keightley P.D."/>
            <person name="Kheradpour P."/>
            <person name="Kirkness E.F."/>
            <person name="Koerich L.B."/>
            <person name="Kristiansen K."/>
            <person name="Kudrna D."/>
            <person name="Kulathinal R.J."/>
            <person name="Kumar S."/>
            <person name="Kwok R."/>
            <person name="Lander E."/>
            <person name="Langley C.H."/>
            <person name="Lapoint R."/>
            <person name="Lazzaro B.P."/>
            <person name="Lee S.J."/>
            <person name="Levesque L."/>
            <person name="Li R."/>
            <person name="Lin C.F."/>
            <person name="Lin M.F."/>
            <person name="Lindblad-Toh K."/>
            <person name="Llopart A."/>
            <person name="Long M."/>
            <person name="Low L."/>
            <person name="Lozovsky E."/>
            <person name="Lu J."/>
            <person name="Luo M."/>
            <person name="Machado C.A."/>
            <person name="Makalowski W."/>
            <person name="Marzo M."/>
            <person name="Matsuda M."/>
            <person name="Matzkin L."/>
            <person name="McAllister B."/>
            <person name="McBride C.S."/>
            <person name="McKernan B."/>
            <person name="McKernan K."/>
            <person name="Mendez-Lago M."/>
            <person name="Minx P."/>
            <person name="Mollenhauer M.U."/>
            <person name="Montooth K."/>
            <person name="Mount S.M."/>
            <person name="Mu X."/>
            <person name="Myers E."/>
            <person name="Negre B."/>
            <person name="Newfeld S."/>
            <person name="Nielsen R."/>
            <person name="Noor M.A."/>
            <person name="O'Grady P."/>
            <person name="Pachter L."/>
            <person name="Papaceit M."/>
            <person name="Parisi M.J."/>
            <person name="Parisi M."/>
            <person name="Parts L."/>
            <person name="Pedersen J.S."/>
            <person name="Pesole G."/>
            <person name="Phillippy A.M."/>
            <person name="Ponting C.P."/>
            <person name="Pop M."/>
            <person name="Porcelli D."/>
            <person name="Powell J.R."/>
            <person name="Prohaska S."/>
            <person name="Pruitt K."/>
            <person name="Puig M."/>
            <person name="Quesneville H."/>
            <person name="Ram K.R."/>
            <person name="Rand D."/>
            <person name="Rasmussen M.D."/>
            <person name="Reed L.K."/>
            <person name="Reenan R."/>
            <person name="Reily A."/>
            <person name="Remington K.A."/>
            <person name="Rieger T.T."/>
            <person name="Ritchie M.G."/>
            <person name="Robin C."/>
            <person name="Rogers Y.H."/>
            <person name="Rohde C."/>
            <person name="Rozas J."/>
            <person name="Rubenfield M.J."/>
            <person name="Ruiz A."/>
            <person name="Russo S."/>
            <person name="Salzberg S.L."/>
            <person name="Sanchez-Gracia A."/>
            <person name="Saranga D.J."/>
            <person name="Sato H."/>
            <person name="Schaeffer S.W."/>
            <person name="Schatz M.C."/>
            <person name="Schlenke T."/>
            <person name="Schwartz R."/>
            <person name="Segarra C."/>
            <person name="Singh R.S."/>
            <person name="Sirot L."/>
            <person name="Sirota M."/>
            <person name="Sisneros N.B."/>
            <person name="Smith C.D."/>
            <person name="Smith T.F."/>
            <person name="Spieth J."/>
            <person name="Stage D.E."/>
            <person name="Stark A."/>
            <person name="Stephan W."/>
            <person name="Strausberg R.L."/>
            <person name="Strempel S."/>
            <person name="Sturgill D."/>
            <person name="Sutton G."/>
            <person name="Sutton G.G."/>
            <person name="Tao W."/>
            <person name="Teichmann S."/>
            <person name="Tobari Y.N."/>
            <person name="Tomimura Y."/>
            <person name="Tsolas J.M."/>
            <person name="Valente V.L."/>
            <person name="Venter E."/>
            <person name="Venter J.C."/>
            <person name="Vicario S."/>
            <person name="Vieira F.G."/>
            <person name="Vilella A.J."/>
            <person name="Villasante A."/>
            <person name="Walenz B."/>
            <person name="Wang J."/>
            <person name="Wasserman M."/>
            <person name="Watts T."/>
            <person name="Wilson D."/>
            <person name="Wilson R.K."/>
            <person name="Wing R.A."/>
            <person name="Wolfner M.F."/>
            <person name="Wong A."/>
            <person name="Wong G.K."/>
            <person name="Wu C.I."/>
            <person name="Wu G."/>
            <person name="Yamamoto D."/>
            <person name="Yang H.P."/>
            <person name="Yang S.P."/>
            <person name="Yorke J.A."/>
            <person name="Yoshida K."/>
            <person name="Zdobnov E."/>
            <person name="Zhang P."/>
            <person name="Zhang Y."/>
            <person name="Zimin A.V."/>
            <person name="Baldwin J."/>
            <person name="Abdouelleil A."/>
            <person name="Abdulkadir J."/>
            <person name="Abebe A."/>
            <person name="Abera B."/>
            <person name="Abreu J."/>
            <person name="Acer S.C."/>
            <person name="Aftuck L."/>
            <person name="Alexander A."/>
            <person name="An P."/>
            <person name="Anderson E."/>
            <person name="Anderson S."/>
            <person name="Arachi H."/>
            <person name="Azer M."/>
            <person name="Bachantsang P."/>
            <person name="Barry A."/>
            <person name="Bayul T."/>
            <person name="Berlin A."/>
            <person name="Bessette D."/>
            <person name="Bloom T."/>
            <person name="Blye J."/>
            <person name="Boguslavskiy L."/>
            <person name="Bonnet C."/>
            <person name="Boukhgalter B."/>
            <person name="Bourzgui I."/>
            <person name="Brown A."/>
            <person name="Cahill P."/>
            <person name="Channer S."/>
            <person name="Cheshatsang Y."/>
            <person name="Chuda L."/>
            <person name="Citroen M."/>
            <person name="Collymore A."/>
            <person name="Cooke P."/>
            <person name="Costello M."/>
            <person name="D'Aco K."/>
            <person name="Daza R."/>
            <person name="De Haan G."/>
            <person name="DeGray S."/>
            <person name="DeMaso C."/>
            <person name="Dhargay N."/>
            <person name="Dooley K."/>
            <person name="Dooley E."/>
            <person name="Doricent M."/>
            <person name="Dorje P."/>
            <person name="Dorjee K."/>
            <person name="Dupes A."/>
            <person name="Elong R."/>
            <person name="Falk J."/>
            <person name="Farina A."/>
            <person name="Faro S."/>
            <person name="Ferguson D."/>
            <person name="Fisher S."/>
            <person name="Foley C.D."/>
            <person name="Franke A."/>
            <person name="Friedrich D."/>
            <person name="Gadbois L."/>
            <person name="Gearin G."/>
            <person name="Gearin C.R."/>
            <person name="Giannoukos G."/>
            <person name="Goode T."/>
            <person name="Graham J."/>
            <person name="Grandbois E."/>
            <person name="Grewal S."/>
            <person name="Gyaltsen K."/>
            <person name="Hafez N."/>
            <person name="Hagos B."/>
            <person name="Hall J."/>
            <person name="Henson C."/>
            <person name="Hollinger A."/>
            <person name="Honan T."/>
            <person name="Huard M.D."/>
            <person name="Hughes L."/>
            <person name="Hurhula B."/>
            <person name="Husby M.E."/>
            <person name="Kamat A."/>
            <person name="Kanga B."/>
            <person name="Kashin S."/>
            <person name="Khazanovich D."/>
            <person name="Kisner P."/>
            <person name="Lance K."/>
            <person name="Lara M."/>
            <person name="Lee W."/>
            <person name="Lennon N."/>
            <person name="Letendre F."/>
            <person name="LeVine R."/>
            <person name="Lipovsky A."/>
            <person name="Liu X."/>
            <person name="Liu J."/>
            <person name="Liu S."/>
            <person name="Lokyitsang T."/>
            <person name="Lokyitsang Y."/>
            <person name="Lubonja R."/>
            <person name="Lui A."/>
            <person name="MacDonald P."/>
            <person name="Magnisalis V."/>
            <person name="Maru K."/>
            <person name="Matthews C."/>
            <person name="McCusker W."/>
            <person name="McDonough S."/>
            <person name="Mehta T."/>
            <person name="Meldrim J."/>
            <person name="Meneus L."/>
            <person name="Mihai O."/>
            <person name="Mihalev A."/>
            <person name="Mihova T."/>
            <person name="Mittelman R."/>
            <person name="Mlenga V."/>
            <person name="Montmayeur A."/>
            <person name="Mulrain L."/>
            <person name="Navidi A."/>
            <person name="Naylor J."/>
            <person name="Negash T."/>
            <person name="Nguyen T."/>
            <person name="Nguyen N."/>
            <person name="Nicol R."/>
            <person name="Norbu C."/>
            <person name="Norbu N."/>
            <person name="Novod N."/>
            <person name="O'Neill B."/>
            <person name="Osman S."/>
            <person name="Markiewicz E."/>
            <person name="Oyono O.L."/>
            <person name="Patti C."/>
            <person name="Phunkhang P."/>
            <person name="Pierre F."/>
            <person name="Priest M."/>
            <person name="Raghuraman S."/>
            <person name="Rege F."/>
            <person name="Reyes R."/>
            <person name="Rise C."/>
            <person name="Rogov P."/>
            <person name="Ross K."/>
            <person name="Ryan E."/>
            <person name="Settipalli S."/>
            <person name="Shea T."/>
            <person name="Sherpa N."/>
            <person name="Shi L."/>
            <person name="Shih D."/>
            <person name="Sparrow T."/>
            <person name="Spaulding J."/>
            <person name="Stalker J."/>
            <person name="Stange-Thomann N."/>
            <person name="Stavropoulos S."/>
            <person name="Stone C."/>
            <person name="Strader C."/>
            <person name="Tesfaye S."/>
            <person name="Thomson T."/>
            <person name="Thoulutsang Y."/>
            <person name="Thoulutsang D."/>
            <person name="Topham K."/>
            <person name="Topping I."/>
            <person name="Tsamla T."/>
            <person name="Vassiliev H."/>
            <person name="Vo A."/>
            <person name="Wangchuk T."/>
            <person name="Wangdi T."/>
            <person name="Weiand M."/>
            <person name="Wilkinson J."/>
            <person name="Wilson A."/>
            <person name="Yadav S."/>
            <person name="Young G."/>
            <person name="Yu Q."/>
            <person name="Zembek L."/>
            <person name="Zhong D."/>
            <person name="Zimmer A."/>
            <person name="Zwirko Z."/>
            <person name="Jaffe D.B."/>
            <person name="Alvarez P."/>
            <person name="Brockman W."/>
            <person name="Butler J."/>
            <person name="Chin C."/>
            <person name="Gnerre S."/>
            <person name="Grabherr M."/>
            <person name="Kleber M."/>
            <person name="Mauceli E."/>
            <person name="MacCallum I."/>
        </authorList>
    </citation>
    <scope>NUCLEOTIDE SEQUENCE [LARGE SCALE GENOMIC DNA]</scope>
    <source>
        <strain evidence="5">TSC#15010-1051.87</strain>
        <strain evidence="7">Tucson 15010-1051.87</strain>
    </source>
</reference>
<evidence type="ECO:0000313" key="7">
    <source>
        <dbReference type="Proteomes" id="UP000008792"/>
    </source>
</evidence>
<name>B4LNF4_DROVI</name>
<keyword evidence="1" id="KW-0175">Coiled coil</keyword>
<feature type="compositionally biased region" description="Low complexity" evidence="2">
    <location>
        <begin position="33"/>
        <end position="46"/>
    </location>
</feature>
<dbReference type="HOGENOM" id="CLU_928360_0_0_1"/>
<evidence type="ECO:0000256" key="2">
    <source>
        <dbReference type="SAM" id="MobiDB-lite"/>
    </source>
</evidence>
<feature type="transmembrane region" description="Helical" evidence="3">
    <location>
        <begin position="87"/>
        <end position="106"/>
    </location>
</feature>
<dbReference type="InterPro" id="IPR031973">
    <property type="entry name" value="Deltameth_res_prag01"/>
</dbReference>
<accession>B4LNF4</accession>
<dbReference type="EMBL" id="CH940648">
    <property type="protein sequence ID" value="EDW61106.1"/>
    <property type="molecule type" value="Genomic_DNA"/>
</dbReference>
<feature type="region of interest" description="Disordered" evidence="2">
    <location>
        <begin position="197"/>
        <end position="248"/>
    </location>
</feature>
<evidence type="ECO:0000259" key="4">
    <source>
        <dbReference type="Pfam" id="PF16020"/>
    </source>
</evidence>
<dbReference type="Pfam" id="PF16020">
    <property type="entry name" value="Deltameth_res"/>
    <property type="match status" value="1"/>
</dbReference>
<keyword evidence="3" id="KW-0472">Membrane</keyword>
<dbReference type="PANTHER" id="PTHR22133">
    <property type="entry name" value="AT01821P-RELATED"/>
    <property type="match status" value="1"/>
</dbReference>
<dbReference type="STRING" id="7244.B4LNF4"/>
<evidence type="ECO:0000313" key="5">
    <source>
        <dbReference type="EMBL" id="EDW61106.1"/>
    </source>
</evidence>
<dbReference type="KEGG" id="dvi:6627271"/>
<keyword evidence="7" id="KW-1185">Reference proteome</keyword>
<feature type="coiled-coil region" evidence="1">
    <location>
        <begin position="130"/>
        <end position="157"/>
    </location>
</feature>
<dbReference type="OMA" id="FGQMLIH"/>
<evidence type="ECO:0000313" key="6">
    <source>
        <dbReference type="EMBL" id="KRF79778.1"/>
    </source>
</evidence>
<keyword evidence="3" id="KW-0812">Transmembrane</keyword>
<dbReference type="SMR" id="B4LNF4"/>
<reference evidence="5" key="3">
    <citation type="submission" date="2008-06" db="EMBL/GenBank/DDBJ databases">
        <authorList>
            <consortium name="FlyBase"/>
        </authorList>
    </citation>
    <scope>NUCLEOTIDE SEQUENCE</scope>
    <source>
        <strain evidence="5">TSC#15010-1051.87</strain>
    </source>
</reference>
<organism evidence="5 7">
    <name type="scientific">Drosophila virilis</name>
    <name type="common">Fruit fly</name>
    <dbReference type="NCBI Taxonomy" id="7244"/>
    <lineage>
        <taxon>Eukaryota</taxon>
        <taxon>Metazoa</taxon>
        <taxon>Ecdysozoa</taxon>
        <taxon>Arthropoda</taxon>
        <taxon>Hexapoda</taxon>
        <taxon>Insecta</taxon>
        <taxon>Pterygota</taxon>
        <taxon>Neoptera</taxon>
        <taxon>Endopterygota</taxon>
        <taxon>Diptera</taxon>
        <taxon>Brachycera</taxon>
        <taxon>Muscomorpha</taxon>
        <taxon>Ephydroidea</taxon>
        <taxon>Drosophilidae</taxon>
        <taxon>Drosophila</taxon>
    </lineage>
</organism>
<evidence type="ECO:0000256" key="3">
    <source>
        <dbReference type="SAM" id="Phobius"/>
    </source>
</evidence>
<dbReference type="FunCoup" id="B4LNF4">
    <property type="interactions" value="12"/>
</dbReference>
<dbReference type="PANTHER" id="PTHR22133:SF2">
    <property type="entry name" value="AT01821P-RELATED"/>
    <property type="match status" value="1"/>
</dbReference>
<keyword evidence="3" id="KW-1133">Transmembrane helix</keyword>
<dbReference type="InParanoid" id="B4LNF4"/>
<dbReference type="EMBL" id="CH940648">
    <property type="protein sequence ID" value="KRF79778.1"/>
    <property type="molecule type" value="Genomic_DNA"/>
</dbReference>
<feature type="domain" description="Deltamethrin resistance protein prag01" evidence="4">
    <location>
        <begin position="67"/>
        <end position="118"/>
    </location>
</feature>
<gene>
    <name evidence="5" type="primary">Dvir\GJ21852</name>
    <name evidence="5" type="ORF">Dvir_GJ21852</name>
</gene>
<dbReference type="AlphaFoldDB" id="B4LNF4"/>